<dbReference type="SMART" id="SM00355">
    <property type="entry name" value="ZnF_C2H2"/>
    <property type="match status" value="4"/>
</dbReference>
<dbReference type="GeneTree" id="ENSGT00950000182912"/>
<keyword evidence="3" id="KW-1185">Reference proteome</keyword>
<evidence type="ECO:0000259" key="1">
    <source>
        <dbReference type="PROSITE" id="PS00028"/>
    </source>
</evidence>
<accession>A0A3B3T7C4</accession>
<reference evidence="2" key="2">
    <citation type="submission" date="2025-09" db="UniProtKB">
        <authorList>
            <consortium name="Ensembl"/>
        </authorList>
    </citation>
    <scope>IDENTIFICATION</scope>
</reference>
<sequence>MLRLQAEVNNFRITSAGFSKHFLMLCSEVLEKMQWKCKFCEFTCDKRGHLLKHYRVKHGSYSRTVPFPCLHQDCLCTFNSINALKVHLSNIHSKAHDTQLYETVQVTIHCKLCDFSVPCTEGDLFTHLRNTHLKVNQRVQCPYKECDFSTDVYTTFNAHRSRKHRTDNWRMFRPELICGGVINSGIEMAQVEHVPPNDPPDLEDREDSTCEEVYDLETQLEHNLAALFLKMQTVLHIPESSIQDIIQQLVEICELSQPLLHNSVKEILKQYTDIDDSTVRQLVKAASDSNVITRFCAKKGSLSTTKRRAAYLSKNFTVVRPVEYIIGKEKQCSAVYVPINEMLQKMLNRADILDKALPLQNHVPHEYNTYIDGSNHKENSMLKGEEFKIALGLYTDDFEVSNPLGTSKKKHKMNAVYWVLANLPAKYRSTLHSIQLALLCKASHVKEYGYAKIFHPLLKDLIYLEQHGIYVEKLGACIKGTVSYVAADNLAAHSLAGFFESFMVDKFCRFCLAARSDIQDTDVSSGTFESRTKESHNQHVQEMAEKMTLRVILTEADIRKLTLNRRPDTVEELISNIKELLGLDYKFSFQYKDPEFNHELCNLTDIADLPEKPTIKVIPILELVPGSVSAESLDENLSTADTEILSQSSHERQAQWPELFDIPCFSVDVEYRLRQANLLYLSDGTLLKVTKDLKHEILEKLAENMYGFTAYPNNGQFESVAAALINKHPCLQEKGSTSRCSGWKNSLKYKMANYRSKLRQSGCLDVVVNAGKRTCHSTPGEPANKTLKKAKKGELNYMPNFPEGIDQTGLEYAREVLVEEMQKRTPNGQLVKEKMDLTFALRRKEVVGSKPAISLMVERWPALFTEDQVFMEFSRIVGKNLKQEFNESIDRHSLCLIEIFRSKKGNVGQLLTQLLQQIKTQEPTDIRSLVLRGLPILLGDKPTDFFKACFDSDDQSFRHLDFGILLVEQGVLCPSSLHLNPASVKIVIEGEVVMEGIKDLPKAVCILFGLAYALHLNYPKTMKNTFQFIEQVLLMLGHSNLKPKIQSLKNQLAI</sequence>
<dbReference type="Proteomes" id="UP000261540">
    <property type="component" value="Unplaced"/>
</dbReference>
<proteinExistence type="predicted"/>
<dbReference type="PROSITE" id="PS00028">
    <property type="entry name" value="ZINC_FINGER_C2H2_1"/>
    <property type="match status" value="2"/>
</dbReference>
<dbReference type="Ensembl" id="ENSPKIT00000019182.1">
    <property type="protein sequence ID" value="ENSPKIP00000038191.1"/>
    <property type="gene ID" value="ENSPKIG00000016072.1"/>
</dbReference>
<feature type="domain" description="C2H2-type" evidence="1">
    <location>
        <begin position="69"/>
        <end position="92"/>
    </location>
</feature>
<evidence type="ECO:0000313" key="2">
    <source>
        <dbReference type="Ensembl" id="ENSPKIP00000038191.1"/>
    </source>
</evidence>
<dbReference type="InterPro" id="IPR013087">
    <property type="entry name" value="Znf_C2H2_type"/>
</dbReference>
<feature type="domain" description="C2H2-type" evidence="1">
    <location>
        <begin position="37"/>
        <end position="58"/>
    </location>
</feature>
<reference evidence="2" key="1">
    <citation type="submission" date="2025-08" db="UniProtKB">
        <authorList>
            <consortium name="Ensembl"/>
        </authorList>
    </citation>
    <scope>IDENTIFICATION</scope>
</reference>
<dbReference type="PANTHER" id="PTHR31025">
    <property type="entry name" value="SI:CH211-196P9.1-RELATED"/>
    <property type="match status" value="1"/>
</dbReference>
<dbReference type="Gene3D" id="3.30.160.60">
    <property type="entry name" value="Classic Zinc Finger"/>
    <property type="match status" value="1"/>
</dbReference>
<evidence type="ECO:0000313" key="3">
    <source>
        <dbReference type="Proteomes" id="UP000261540"/>
    </source>
</evidence>
<dbReference type="PANTHER" id="PTHR31025:SF19">
    <property type="entry name" value="SI:CH73-42K18.1-RELATED"/>
    <property type="match status" value="1"/>
</dbReference>
<dbReference type="AlphaFoldDB" id="A0A3B3T7C4"/>
<organism evidence="2 3">
    <name type="scientific">Paramormyrops kingsleyae</name>
    <dbReference type="NCBI Taxonomy" id="1676925"/>
    <lineage>
        <taxon>Eukaryota</taxon>
        <taxon>Metazoa</taxon>
        <taxon>Chordata</taxon>
        <taxon>Craniata</taxon>
        <taxon>Vertebrata</taxon>
        <taxon>Euteleostomi</taxon>
        <taxon>Actinopterygii</taxon>
        <taxon>Neopterygii</taxon>
        <taxon>Teleostei</taxon>
        <taxon>Osteoglossocephala</taxon>
        <taxon>Osteoglossomorpha</taxon>
        <taxon>Osteoglossiformes</taxon>
        <taxon>Mormyridae</taxon>
        <taxon>Paramormyrops</taxon>
    </lineage>
</organism>
<name>A0A3B3T7C4_9TELE</name>
<protein>
    <recommendedName>
        <fullName evidence="1">C2H2-type domain-containing protein</fullName>
    </recommendedName>
</protein>